<name>A0A0B7AZN5_9EUPU</name>
<protein>
    <submittedName>
        <fullName evidence="1">Uncharacterized protein</fullName>
    </submittedName>
</protein>
<reference evidence="1" key="1">
    <citation type="submission" date="2014-12" db="EMBL/GenBank/DDBJ databases">
        <title>Insight into the proteome of Arion vulgaris.</title>
        <authorList>
            <person name="Aradska J."/>
            <person name="Bulat T."/>
            <person name="Smidak R."/>
            <person name="Sarate P."/>
            <person name="Gangsoo J."/>
            <person name="Sialana F."/>
            <person name="Bilban M."/>
            <person name="Lubec G."/>
        </authorList>
    </citation>
    <scope>NUCLEOTIDE SEQUENCE</scope>
    <source>
        <tissue evidence="1">Skin</tissue>
    </source>
</reference>
<evidence type="ECO:0000313" key="1">
    <source>
        <dbReference type="EMBL" id="CEK86253.1"/>
    </source>
</evidence>
<dbReference type="EMBL" id="HACG01039388">
    <property type="protein sequence ID" value="CEK86253.1"/>
    <property type="molecule type" value="Transcribed_RNA"/>
</dbReference>
<gene>
    <name evidence="1" type="primary">ORF152753</name>
</gene>
<dbReference type="AlphaFoldDB" id="A0A0B7AZN5"/>
<accession>A0A0B7AZN5</accession>
<proteinExistence type="predicted"/>
<feature type="non-terminal residue" evidence="1">
    <location>
        <position position="1"/>
    </location>
</feature>
<sequence>SVYTECWEQQEETGLEMKTSVLYFINKQQIKWFVHISKLPRDCASKSIATLIQGIESKMPSTQKVDFRYNRGSEKHLMKHIQKPIL</sequence>
<organism evidence="1">
    <name type="scientific">Arion vulgaris</name>
    <dbReference type="NCBI Taxonomy" id="1028688"/>
    <lineage>
        <taxon>Eukaryota</taxon>
        <taxon>Metazoa</taxon>
        <taxon>Spiralia</taxon>
        <taxon>Lophotrochozoa</taxon>
        <taxon>Mollusca</taxon>
        <taxon>Gastropoda</taxon>
        <taxon>Heterobranchia</taxon>
        <taxon>Euthyneura</taxon>
        <taxon>Panpulmonata</taxon>
        <taxon>Eupulmonata</taxon>
        <taxon>Stylommatophora</taxon>
        <taxon>Helicina</taxon>
        <taxon>Arionoidea</taxon>
        <taxon>Arionidae</taxon>
        <taxon>Arion</taxon>
    </lineage>
</organism>